<evidence type="ECO:0000313" key="1">
    <source>
        <dbReference type="EMBL" id="MBT9316291.1"/>
    </source>
</evidence>
<proteinExistence type="predicted"/>
<organism evidence="1 2">
    <name type="scientific">Leptothoe spongobia TAU-MAC 1115</name>
    <dbReference type="NCBI Taxonomy" id="1967444"/>
    <lineage>
        <taxon>Bacteria</taxon>
        <taxon>Bacillati</taxon>
        <taxon>Cyanobacteriota</taxon>
        <taxon>Cyanophyceae</taxon>
        <taxon>Nodosilineales</taxon>
        <taxon>Cymatolegaceae</taxon>
        <taxon>Leptothoe</taxon>
        <taxon>Leptothoe spongobia</taxon>
    </lineage>
</organism>
<evidence type="ECO:0000313" key="2">
    <source>
        <dbReference type="Proteomes" id="UP000717364"/>
    </source>
</evidence>
<dbReference type="RefSeq" id="WP_215609359.1">
    <property type="nucleotide sequence ID" value="NZ_JADOES010000023.1"/>
</dbReference>
<sequence>MTEAQVIWEYRQIVKAENEKAKAQNPNAMTFEEEYKDPTYVAGDPGEIVEIDYSGLSYSSNSK</sequence>
<dbReference type="Proteomes" id="UP000717364">
    <property type="component" value="Unassembled WGS sequence"/>
</dbReference>
<protein>
    <submittedName>
        <fullName evidence="1">Uncharacterized protein</fullName>
    </submittedName>
</protein>
<name>A0A947DG83_9CYAN</name>
<keyword evidence="2" id="KW-1185">Reference proteome</keyword>
<accession>A0A947DG83</accession>
<comment type="caution">
    <text evidence="1">The sequence shown here is derived from an EMBL/GenBank/DDBJ whole genome shotgun (WGS) entry which is preliminary data.</text>
</comment>
<dbReference type="AlphaFoldDB" id="A0A947DG83"/>
<gene>
    <name evidence="1" type="ORF">IXB50_12745</name>
</gene>
<dbReference type="EMBL" id="JADOES010000023">
    <property type="protein sequence ID" value="MBT9316291.1"/>
    <property type="molecule type" value="Genomic_DNA"/>
</dbReference>
<reference evidence="1" key="1">
    <citation type="submission" date="2020-11" db="EMBL/GenBank/DDBJ databases">
        <authorList>
            <person name="Konstantinou D."/>
            <person name="Gkelis S."/>
            <person name="Popin R."/>
            <person name="Fewer D."/>
            <person name="Sivonen K."/>
        </authorList>
    </citation>
    <scope>NUCLEOTIDE SEQUENCE</scope>
    <source>
        <strain evidence="1">TAU-MAC 1115</strain>
    </source>
</reference>
<reference evidence="1" key="2">
    <citation type="journal article" date="2021" name="Mar. Drugs">
        <title>Genome Reduction and Secondary Metabolism of the Marine Sponge-Associated Cyanobacterium Leptothoe.</title>
        <authorList>
            <person name="Konstantinou D."/>
            <person name="Popin R.V."/>
            <person name="Fewer D.P."/>
            <person name="Sivonen K."/>
            <person name="Gkelis S."/>
        </authorList>
    </citation>
    <scope>NUCLEOTIDE SEQUENCE</scope>
    <source>
        <strain evidence="1">TAU-MAC 1115</strain>
    </source>
</reference>